<proteinExistence type="predicted"/>
<dbReference type="CDD" id="cd06580">
    <property type="entry name" value="TM_PBP1_transp_TpRbsC_like"/>
    <property type="match status" value="1"/>
</dbReference>
<dbReference type="Proteomes" id="UP000231823">
    <property type="component" value="Chromosome"/>
</dbReference>
<dbReference type="RefSeq" id="WP_100916420.1">
    <property type="nucleotide sequence ID" value="NZ_CP025057.1"/>
</dbReference>
<evidence type="ECO:0000256" key="2">
    <source>
        <dbReference type="ARBA" id="ARBA00022475"/>
    </source>
</evidence>
<feature type="coiled-coil region" evidence="6">
    <location>
        <begin position="577"/>
        <end position="647"/>
    </location>
</feature>
<dbReference type="GO" id="GO:0022857">
    <property type="term" value="F:transmembrane transporter activity"/>
    <property type="evidence" value="ECO:0007669"/>
    <property type="project" value="InterPro"/>
</dbReference>
<keyword evidence="9" id="KW-1185">Reference proteome</keyword>
<dbReference type="AlphaFoldDB" id="A0A2K8SDD2"/>
<dbReference type="GO" id="GO:0005886">
    <property type="term" value="C:plasma membrane"/>
    <property type="evidence" value="ECO:0007669"/>
    <property type="project" value="UniProtKB-SubCell"/>
</dbReference>
<feature type="transmembrane region" description="Helical" evidence="7">
    <location>
        <begin position="135"/>
        <end position="155"/>
    </location>
</feature>
<feature type="transmembrane region" description="Helical" evidence="7">
    <location>
        <begin position="265"/>
        <end position="286"/>
    </location>
</feature>
<organism evidence="8 9">
    <name type="scientific">Spiroplasma floricola 23-6</name>
    <dbReference type="NCBI Taxonomy" id="1336749"/>
    <lineage>
        <taxon>Bacteria</taxon>
        <taxon>Bacillati</taxon>
        <taxon>Mycoplasmatota</taxon>
        <taxon>Mollicutes</taxon>
        <taxon>Entomoplasmatales</taxon>
        <taxon>Spiroplasmataceae</taxon>
        <taxon>Spiroplasma</taxon>
    </lineage>
</organism>
<dbReference type="KEGG" id="sfz:SFLOR_v1c03760"/>
<evidence type="ECO:0000256" key="6">
    <source>
        <dbReference type="SAM" id="Coils"/>
    </source>
</evidence>
<accession>A0A2K8SDD2</accession>
<dbReference type="Pfam" id="PF02653">
    <property type="entry name" value="BPD_transp_2"/>
    <property type="match status" value="1"/>
</dbReference>
<evidence type="ECO:0000256" key="1">
    <source>
        <dbReference type="ARBA" id="ARBA00004651"/>
    </source>
</evidence>
<feature type="transmembrane region" description="Helical" evidence="7">
    <location>
        <begin position="306"/>
        <end position="330"/>
    </location>
</feature>
<dbReference type="EMBL" id="CP025057">
    <property type="protein sequence ID" value="AUB31433.1"/>
    <property type="molecule type" value="Genomic_DNA"/>
</dbReference>
<evidence type="ECO:0000313" key="8">
    <source>
        <dbReference type="EMBL" id="AUB31433.1"/>
    </source>
</evidence>
<feature type="transmembrane region" description="Helical" evidence="7">
    <location>
        <begin position="105"/>
        <end position="123"/>
    </location>
</feature>
<dbReference type="PANTHER" id="PTHR47089:SF1">
    <property type="entry name" value="GUANOSINE ABC TRANSPORTER PERMEASE PROTEIN NUPP"/>
    <property type="match status" value="1"/>
</dbReference>
<feature type="transmembrane region" description="Helical" evidence="7">
    <location>
        <begin position="167"/>
        <end position="185"/>
    </location>
</feature>
<gene>
    <name evidence="8" type="ORF">SFLOR_v1c03760</name>
</gene>
<evidence type="ECO:0000256" key="7">
    <source>
        <dbReference type="SAM" id="Phobius"/>
    </source>
</evidence>
<keyword evidence="5 7" id="KW-0472">Membrane</keyword>
<dbReference type="OrthoDB" id="45037at2"/>
<keyword evidence="6" id="KW-0175">Coiled coil</keyword>
<feature type="transmembrane region" description="Helical" evidence="7">
    <location>
        <begin position="351"/>
        <end position="370"/>
    </location>
</feature>
<reference evidence="8 9" key="1">
    <citation type="submission" date="2017-12" db="EMBL/GenBank/DDBJ databases">
        <title>Complete genome sequence of Spiroplasma floricola 23-6 (ATCC 29989).</title>
        <authorList>
            <person name="Tsai Y.-M."/>
            <person name="Wu P.-S."/>
            <person name="Lo W.-S."/>
            <person name="Kuo C.-H."/>
        </authorList>
    </citation>
    <scope>NUCLEOTIDE SEQUENCE [LARGE SCALE GENOMIC DNA]</scope>
    <source>
        <strain evidence="8 9">23-6</strain>
    </source>
</reference>
<keyword evidence="2" id="KW-1003">Cell membrane</keyword>
<keyword evidence="3 7" id="KW-0812">Transmembrane</keyword>
<feature type="transmembrane region" description="Helical" evidence="7">
    <location>
        <begin position="218"/>
        <end position="236"/>
    </location>
</feature>
<feature type="transmembrane region" description="Helical" evidence="7">
    <location>
        <begin position="76"/>
        <end position="93"/>
    </location>
</feature>
<feature type="coiled-coil region" evidence="6">
    <location>
        <begin position="415"/>
        <end position="442"/>
    </location>
</feature>
<comment type="subcellular location">
    <subcellularLocation>
        <location evidence="1">Cell membrane</location>
        <topology evidence="1">Multi-pass membrane protein</topology>
    </subcellularLocation>
</comment>
<dbReference type="PANTHER" id="PTHR47089">
    <property type="entry name" value="ABC TRANSPORTER, PERMEASE PROTEIN"/>
    <property type="match status" value="1"/>
</dbReference>
<sequence>MDFKLNRWLRNQKIKSNLINEKNLVKLNYFKSSVIAILIGLFMGAIIVFAQNFNGLSFIFTSFGYSFDSDTIDETLNYFTVFIFMGLGLALGFKVGLFNMGGSGQAILGMALAIAIIGAKAKAEGLTDIKYIDKNFIIVIFLVFILSGVLISTMAGLFKVFFNIHEVVTTVMLNWIVWYLARWMLLDTKLGWPEYSKEPNHASPSLNPDWLSIGDNNWILGIILSLLSVSIIYLLLKFTTFGYKFKVVGKQPQAAMYAGIKNRQYLILTTALQGLFIGLGAVFYWVNIKKRMTVNTTDLPSIGFDAIPVALVAFNNVLAIVPIALIWATLKAGSDRAIGVDFIGLSTETPSLIFGIIIYSSAIYILFLKFSPIEKIKTYLFELKCSIYQDLKLESNIKISAIKKEMRTIFSRNDILEIKEQIEKQKSELRSLKEKNKKSLKNETEINSNSKEQILVKEEFIKKLELQLKEEINNYVGIYKSKTKMIKGELLLNRKSLLEEYENNSYKGLNKKVKNELSLKYFSIMDQFVLMQIERNELVKNLKRELKLTKELDSRNNIKEQIKETRVSYDKKAKDIINEYNKLKKSKFEKLKEAQREAKLYLNEINIKFEDVLKNSKLDNKTESLEISKIKDNINIVENKLKSINLDKEQKETLNSELSHLKLDLKSEVYKNSMNNKRNNLKLKIEKYKQELEVVDKYGC</sequence>
<evidence type="ECO:0000256" key="4">
    <source>
        <dbReference type="ARBA" id="ARBA00022989"/>
    </source>
</evidence>
<evidence type="ECO:0000313" key="9">
    <source>
        <dbReference type="Proteomes" id="UP000231823"/>
    </source>
</evidence>
<evidence type="ECO:0000256" key="3">
    <source>
        <dbReference type="ARBA" id="ARBA00022692"/>
    </source>
</evidence>
<evidence type="ECO:0000256" key="5">
    <source>
        <dbReference type="ARBA" id="ARBA00023136"/>
    </source>
</evidence>
<feature type="coiled-coil region" evidence="6">
    <location>
        <begin position="671"/>
        <end position="698"/>
    </location>
</feature>
<feature type="transmembrane region" description="Helical" evidence="7">
    <location>
        <begin position="34"/>
        <end position="56"/>
    </location>
</feature>
<protein>
    <submittedName>
        <fullName evidence="8">Ribose/galactose ABC transporter permease</fullName>
    </submittedName>
</protein>
<keyword evidence="4 7" id="KW-1133">Transmembrane helix</keyword>
<dbReference type="InterPro" id="IPR001851">
    <property type="entry name" value="ABC_transp_permease"/>
</dbReference>
<name>A0A2K8SDD2_9MOLU</name>